<reference evidence="1" key="1">
    <citation type="submission" date="2018-05" db="EMBL/GenBank/DDBJ databases">
        <authorList>
            <person name="Lanie J.A."/>
            <person name="Ng W.-L."/>
            <person name="Kazmierczak K.M."/>
            <person name="Andrzejewski T.M."/>
            <person name="Davidsen T.M."/>
            <person name="Wayne K.J."/>
            <person name="Tettelin H."/>
            <person name="Glass J.I."/>
            <person name="Rusch D."/>
            <person name="Podicherti R."/>
            <person name="Tsui H.-C.T."/>
            <person name="Winkler M.E."/>
        </authorList>
    </citation>
    <scope>NUCLEOTIDE SEQUENCE</scope>
</reference>
<dbReference type="SUPFAM" id="SSF81901">
    <property type="entry name" value="HCP-like"/>
    <property type="match status" value="1"/>
</dbReference>
<evidence type="ECO:0000313" key="1">
    <source>
        <dbReference type="EMBL" id="SVA59293.1"/>
    </source>
</evidence>
<dbReference type="InterPro" id="IPR011990">
    <property type="entry name" value="TPR-like_helical_dom_sf"/>
</dbReference>
<dbReference type="SMART" id="SM00671">
    <property type="entry name" value="SEL1"/>
    <property type="match status" value="3"/>
</dbReference>
<accession>A0A381X504</accession>
<protein>
    <recommendedName>
        <fullName evidence="2">Sel1 repeat family protein</fullName>
    </recommendedName>
</protein>
<dbReference type="PANTHER" id="PTHR11102:SF160">
    <property type="entry name" value="ERAD-ASSOCIATED E3 UBIQUITIN-PROTEIN LIGASE COMPONENT HRD3"/>
    <property type="match status" value="1"/>
</dbReference>
<dbReference type="Gene3D" id="1.25.40.10">
    <property type="entry name" value="Tetratricopeptide repeat domain"/>
    <property type="match status" value="1"/>
</dbReference>
<dbReference type="InterPro" id="IPR050767">
    <property type="entry name" value="Sel1_AlgK"/>
</dbReference>
<gene>
    <name evidence="1" type="ORF">METZ01_LOCUS112147</name>
</gene>
<dbReference type="InterPro" id="IPR006597">
    <property type="entry name" value="Sel1-like"/>
</dbReference>
<proteinExistence type="predicted"/>
<evidence type="ECO:0008006" key="2">
    <source>
        <dbReference type="Google" id="ProtNLM"/>
    </source>
</evidence>
<dbReference type="AlphaFoldDB" id="A0A381X504"/>
<dbReference type="EMBL" id="UINC01013779">
    <property type="protein sequence ID" value="SVA59293.1"/>
    <property type="molecule type" value="Genomic_DNA"/>
</dbReference>
<sequence length="196" mass="21620">MKKTLIFFSLVFALGTGAQDKPVNPAVLKAKQDFEKKKTEAATGDPLKLHELGELYYSGKGTARNYGEAYKAYLAAAEKGHVISVSTVGWMLRNGQGIGKDYKKSKEWYTKAAEKGHVESQMGLAEIFYGSLGLPKRDYVSAYKWYLIAAGLGSKEAKAFILRMQQTVLKEPHVTAEQKAASEKAAADWLVTYAKK</sequence>
<name>A0A381X504_9ZZZZ</name>
<dbReference type="PANTHER" id="PTHR11102">
    <property type="entry name" value="SEL-1-LIKE PROTEIN"/>
    <property type="match status" value="1"/>
</dbReference>
<dbReference type="Pfam" id="PF08238">
    <property type="entry name" value="Sel1"/>
    <property type="match status" value="3"/>
</dbReference>
<organism evidence="1">
    <name type="scientific">marine metagenome</name>
    <dbReference type="NCBI Taxonomy" id="408172"/>
    <lineage>
        <taxon>unclassified sequences</taxon>
        <taxon>metagenomes</taxon>
        <taxon>ecological metagenomes</taxon>
    </lineage>
</organism>